<dbReference type="AlphaFoldDB" id="A0A8J6C2X3"/>
<sequence>MTRGMQKIQAQAKNAAKQAKAGKSTSQLGAAQAAAMRYQCPVCLLPLTSVVAAKEHFDIKHPKDPRSDPTTWKQVSKT</sequence>
<evidence type="ECO:0000256" key="2">
    <source>
        <dbReference type="ARBA" id="ARBA00004496"/>
    </source>
</evidence>
<dbReference type="Gene3D" id="4.10.1050.10">
    <property type="entry name" value="At2g23090-like"/>
    <property type="match status" value="1"/>
</dbReference>
<keyword evidence="3" id="KW-0963">Cytoplasm</keyword>
<feature type="region of interest" description="Disordered" evidence="5">
    <location>
        <begin position="58"/>
        <end position="78"/>
    </location>
</feature>
<dbReference type="InterPro" id="IPR026939">
    <property type="entry name" value="ZNF706/At2g23090_sf"/>
</dbReference>
<feature type="compositionally biased region" description="Polar residues" evidence="5">
    <location>
        <begin position="68"/>
        <end position="78"/>
    </location>
</feature>
<feature type="compositionally biased region" description="Basic and acidic residues" evidence="5">
    <location>
        <begin position="58"/>
        <end position="67"/>
    </location>
</feature>
<dbReference type="InterPro" id="IPR045230">
    <property type="entry name" value="MBS1/2-like"/>
</dbReference>
<dbReference type="EMBL" id="JAGTXO010000101">
    <property type="protein sequence ID" value="KAG8456906.1"/>
    <property type="molecule type" value="Genomic_DNA"/>
</dbReference>
<evidence type="ECO:0000259" key="6">
    <source>
        <dbReference type="Pfam" id="PF04419"/>
    </source>
</evidence>
<keyword evidence="8" id="KW-1185">Reference proteome</keyword>
<evidence type="ECO:0000256" key="3">
    <source>
        <dbReference type="ARBA" id="ARBA00022490"/>
    </source>
</evidence>
<dbReference type="PANTHER" id="PTHR21213">
    <property type="entry name" value="GEO09665P1-RELATED"/>
    <property type="match status" value="1"/>
</dbReference>
<accession>A0A8J6C2X3</accession>
<evidence type="ECO:0000313" key="7">
    <source>
        <dbReference type="EMBL" id="KAG8456906.1"/>
    </source>
</evidence>
<dbReference type="GO" id="GO:0005737">
    <property type="term" value="C:cytoplasm"/>
    <property type="evidence" value="ECO:0007669"/>
    <property type="project" value="UniProtKB-SubCell"/>
</dbReference>
<evidence type="ECO:0000256" key="5">
    <source>
        <dbReference type="SAM" id="MobiDB-lite"/>
    </source>
</evidence>
<feature type="domain" description="Small EDRK-rich factor-like N-terminal" evidence="6">
    <location>
        <begin position="1"/>
        <end position="34"/>
    </location>
</feature>
<evidence type="ECO:0000313" key="8">
    <source>
        <dbReference type="Proteomes" id="UP000751190"/>
    </source>
</evidence>
<protein>
    <recommendedName>
        <fullName evidence="6">Small EDRK-rich factor-like N-terminal domain-containing protein</fullName>
    </recommendedName>
</protein>
<dbReference type="Proteomes" id="UP000751190">
    <property type="component" value="Unassembled WGS sequence"/>
</dbReference>
<dbReference type="SUPFAM" id="SSF118359">
    <property type="entry name" value="Expressed protein At2g23090/F21P24.15"/>
    <property type="match status" value="1"/>
</dbReference>
<dbReference type="GO" id="GO:0005634">
    <property type="term" value="C:nucleus"/>
    <property type="evidence" value="ECO:0007669"/>
    <property type="project" value="UniProtKB-SubCell"/>
</dbReference>
<evidence type="ECO:0000256" key="1">
    <source>
        <dbReference type="ARBA" id="ARBA00004123"/>
    </source>
</evidence>
<dbReference type="Pfam" id="PF04419">
    <property type="entry name" value="SERF-like_N"/>
    <property type="match status" value="1"/>
</dbReference>
<dbReference type="PANTHER" id="PTHR21213:SF0">
    <property type="entry name" value="ZINC FINGER PROTEIN 706"/>
    <property type="match status" value="1"/>
</dbReference>
<name>A0A8J6C2X3_DIALT</name>
<evidence type="ECO:0000256" key="4">
    <source>
        <dbReference type="ARBA" id="ARBA00023242"/>
    </source>
</evidence>
<proteinExistence type="predicted"/>
<comment type="subcellular location">
    <subcellularLocation>
        <location evidence="2">Cytoplasm</location>
    </subcellularLocation>
    <subcellularLocation>
        <location evidence="1">Nucleus</location>
    </subcellularLocation>
</comment>
<feature type="region of interest" description="Disordered" evidence="5">
    <location>
        <begin position="1"/>
        <end position="27"/>
    </location>
</feature>
<gene>
    <name evidence="7" type="ORF">KFE25_004417</name>
</gene>
<reference evidence="7" key="1">
    <citation type="submission" date="2021-05" db="EMBL/GenBank/DDBJ databases">
        <title>The genome of the haptophyte Pavlova lutheri (Diacronema luteri, Pavlovales) - a model for lipid biosynthesis in eukaryotic algae.</title>
        <authorList>
            <person name="Hulatt C.J."/>
            <person name="Posewitz M.C."/>
        </authorList>
    </citation>
    <scope>NUCLEOTIDE SEQUENCE</scope>
    <source>
        <strain evidence="7">NIVA-4/92</strain>
    </source>
</reference>
<comment type="caution">
    <text evidence="7">The sequence shown here is derived from an EMBL/GenBank/DDBJ whole genome shotgun (WGS) entry which is preliminary data.</text>
</comment>
<feature type="compositionally biased region" description="Low complexity" evidence="5">
    <location>
        <begin position="1"/>
        <end position="21"/>
    </location>
</feature>
<organism evidence="7 8">
    <name type="scientific">Diacronema lutheri</name>
    <name type="common">Unicellular marine alga</name>
    <name type="synonym">Monochrysis lutheri</name>
    <dbReference type="NCBI Taxonomy" id="2081491"/>
    <lineage>
        <taxon>Eukaryota</taxon>
        <taxon>Haptista</taxon>
        <taxon>Haptophyta</taxon>
        <taxon>Pavlovophyceae</taxon>
        <taxon>Pavlovales</taxon>
        <taxon>Pavlovaceae</taxon>
        <taxon>Diacronema</taxon>
    </lineage>
</organism>
<dbReference type="InterPro" id="IPR007513">
    <property type="entry name" value="SERF-like_N"/>
</dbReference>
<keyword evidence="4" id="KW-0539">Nucleus</keyword>
<dbReference type="OMA" id="CDQKGAA"/>